<feature type="domain" description="IrrE N-terminal-like" evidence="1">
    <location>
        <begin position="50"/>
        <end position="178"/>
    </location>
</feature>
<protein>
    <recommendedName>
        <fullName evidence="1">IrrE N-terminal-like domain-containing protein</fullName>
    </recommendedName>
</protein>
<evidence type="ECO:0000313" key="2">
    <source>
        <dbReference type="EMBL" id="GDZ84660.1"/>
    </source>
</evidence>
<dbReference type="PANTHER" id="PTHR43236">
    <property type="entry name" value="ANTITOXIN HIGA1"/>
    <property type="match status" value="1"/>
</dbReference>
<dbReference type="Pfam" id="PF06114">
    <property type="entry name" value="Peptidase_M78"/>
    <property type="match status" value="1"/>
</dbReference>
<gene>
    <name evidence="2" type="ORF">LCIT_19020</name>
</gene>
<evidence type="ECO:0000313" key="3">
    <source>
        <dbReference type="Proteomes" id="UP000323274"/>
    </source>
</evidence>
<comment type="caution">
    <text evidence="2">The sequence shown here is derived from an EMBL/GenBank/DDBJ whole genome shotgun (WGS) entry which is preliminary data.</text>
</comment>
<dbReference type="PANTHER" id="PTHR43236:SF1">
    <property type="entry name" value="BLL7220 PROTEIN"/>
    <property type="match status" value="1"/>
</dbReference>
<proteinExistence type="predicted"/>
<accession>A0A5A5U0H4</accession>
<reference evidence="2 3" key="1">
    <citation type="submission" date="2019-04" db="EMBL/GenBank/DDBJ databases">
        <title>A pseudo-fructophilic Leuconostoc citreum strain F192-5 isolated from peel of satsuma mandarin: the first report for isolation and characterization of strain-dependent fructophilic-like characteristics.</title>
        <authorList>
            <person name="Maeno S."/>
            <person name="Tanizawa Y."/>
            <person name="Kajikawa A."/>
            <person name="Kanesaki Y."/>
            <person name="Kubota E."/>
            <person name="Arita M."/>
            <person name="Leon D."/>
            <person name="Endo A."/>
        </authorList>
    </citation>
    <scope>NUCLEOTIDE SEQUENCE [LARGE SCALE GENOMIC DNA]</scope>
    <source>
        <strain evidence="2 3">F192-5</strain>
    </source>
</reference>
<organism evidence="2 3">
    <name type="scientific">Leuconostoc citreum</name>
    <dbReference type="NCBI Taxonomy" id="33964"/>
    <lineage>
        <taxon>Bacteria</taxon>
        <taxon>Bacillati</taxon>
        <taxon>Bacillota</taxon>
        <taxon>Bacilli</taxon>
        <taxon>Lactobacillales</taxon>
        <taxon>Lactobacillaceae</taxon>
        <taxon>Leuconostoc</taxon>
    </lineage>
</organism>
<dbReference type="InterPro" id="IPR052345">
    <property type="entry name" value="Rad_response_metalloprotease"/>
</dbReference>
<dbReference type="RefSeq" id="WP_187764948.1">
    <property type="nucleotide sequence ID" value="NZ_BJJW01000016.1"/>
</dbReference>
<dbReference type="AlphaFoldDB" id="A0A5A5U0H4"/>
<evidence type="ECO:0000259" key="1">
    <source>
        <dbReference type="Pfam" id="PF06114"/>
    </source>
</evidence>
<dbReference type="Gene3D" id="1.10.10.2910">
    <property type="match status" value="1"/>
</dbReference>
<dbReference type="Proteomes" id="UP000323274">
    <property type="component" value="Unassembled WGS sequence"/>
</dbReference>
<name>A0A5A5U0H4_LEUCI</name>
<dbReference type="InterPro" id="IPR010359">
    <property type="entry name" value="IrrE_HExxH"/>
</dbReference>
<sequence length="187" mass="21092">MSNKEYSQLYDPAFLNKFGSKKEEIGQLTLHDDNPVIDLNQIANILGLEVTEEDLAVDGFFKKVDKHIVINQNVSEGRKRFTLAHEIGHSQLGNDEPAIAFRGAESYTDDEQLKEVLANKFAAELLMPNKDLLIDLMKKALCDLGADPQHFGYFERDLALSDVSSRIKVSSEALKFRLLNLNVLRNN</sequence>
<dbReference type="EMBL" id="BJJW01000016">
    <property type="protein sequence ID" value="GDZ84660.1"/>
    <property type="molecule type" value="Genomic_DNA"/>
</dbReference>